<feature type="transmembrane region" description="Helical" evidence="7">
    <location>
        <begin position="131"/>
        <end position="149"/>
    </location>
</feature>
<name>A0A173T980_ANAHA</name>
<comment type="similarity">
    <text evidence="2 6">Belongs to the ABC-3 integral membrane protein family.</text>
</comment>
<dbReference type="OrthoDB" id="9798540at2"/>
<dbReference type="Proteomes" id="UP000095598">
    <property type="component" value="Unassembled WGS sequence"/>
</dbReference>
<feature type="transmembrane region" description="Helical" evidence="7">
    <location>
        <begin position="244"/>
        <end position="261"/>
    </location>
</feature>
<evidence type="ECO:0000313" key="16">
    <source>
        <dbReference type="Proteomes" id="UP000188159"/>
    </source>
</evidence>
<dbReference type="EMBL" id="CYXY01000002">
    <property type="protein sequence ID" value="CUM74575.1"/>
    <property type="molecule type" value="Genomic_DNA"/>
</dbReference>
<keyword evidence="3 6" id="KW-0812">Transmembrane</keyword>
<dbReference type="GO" id="GO:0043190">
    <property type="term" value="C:ATP-binding cassette (ABC) transporter complex"/>
    <property type="evidence" value="ECO:0007669"/>
    <property type="project" value="InterPro"/>
</dbReference>
<keyword evidence="6" id="KW-0813">Transport</keyword>
<dbReference type="EMBL" id="CP132968">
    <property type="protein sequence ID" value="WMD17187.1"/>
    <property type="molecule type" value="Genomic_DNA"/>
</dbReference>
<dbReference type="EMBL" id="CZAU01000044">
    <property type="protein sequence ID" value="CUQ13544.1"/>
    <property type="molecule type" value="Genomic_DNA"/>
</dbReference>
<dbReference type="Gene3D" id="1.10.3470.10">
    <property type="entry name" value="ABC transporter involved in vitamin B12 uptake, BtuC"/>
    <property type="match status" value="1"/>
</dbReference>
<reference evidence="13 14" key="1">
    <citation type="submission" date="2015-09" db="EMBL/GenBank/DDBJ databases">
        <authorList>
            <consortium name="Pathogen Informatics"/>
        </authorList>
    </citation>
    <scope>NUCLEOTIDE SEQUENCE [LARGE SCALE GENOMIC DNA]</scope>
    <source>
        <strain evidence="10 15">2789STDY5608868</strain>
        <strain evidence="11 14">2789STDY5834908</strain>
        <strain evidence="9 13">2789STDY5834959</strain>
    </source>
</reference>
<evidence type="ECO:0000313" key="8">
    <source>
        <dbReference type="EMBL" id="AQP38784.1"/>
    </source>
</evidence>
<dbReference type="AlphaFoldDB" id="A0A173T980"/>
<evidence type="ECO:0000313" key="13">
    <source>
        <dbReference type="Proteomes" id="UP000095553"/>
    </source>
</evidence>
<dbReference type="Proteomes" id="UP000095553">
    <property type="component" value="Unassembled WGS sequence"/>
</dbReference>
<feature type="transmembrane region" description="Helical" evidence="7">
    <location>
        <begin position="190"/>
        <end position="210"/>
    </location>
</feature>
<evidence type="ECO:0000256" key="3">
    <source>
        <dbReference type="ARBA" id="ARBA00022692"/>
    </source>
</evidence>
<dbReference type="RefSeq" id="WP_009202912.1">
    <property type="nucleotide sequence ID" value="NZ_BAABXM010000001.1"/>
</dbReference>
<feature type="transmembrane region" description="Helical" evidence="7">
    <location>
        <begin position="88"/>
        <end position="109"/>
    </location>
</feature>
<reference evidence="12" key="3">
    <citation type="submission" date="2023-08" db="EMBL/GenBank/DDBJ databases">
        <title>Complete Genome Sequences of butyrate producing Anaerostipes hadrus strains BA1 and GIF7 isolated from the terminal ileum of a healthy lean male.</title>
        <authorList>
            <person name="Low A."/>
            <person name="Sheludchenko M."/>
            <person name="Cheng H.E."/>
            <person name="Koh X.Q."/>
            <person name="Lee J."/>
        </authorList>
    </citation>
    <scope>NUCLEOTIDE SEQUENCE</scope>
    <source>
        <strain evidence="12">BA1</strain>
    </source>
</reference>
<sequence length="266" mass="28301">MIEMLQYGFMQRAFITGILLAVIAPLIGITIVLKRMSMIGDALSHASLAGVALGLLLGINPILGAMGICLFAALGVEAIRRKIPRYSEMAISIIMSTGIGLAGILSGFVKNGTNFNSFLFGSIISISKDELKIVCVISVLVLLCVLLLYKELFYIGFDENAARISGVPVKTINFIFTLLTALTVSIASRTVGTLIVSSMLVIPIACGMQVGRSYKAVMIIGVITALVTTVIGLTLSYYVGLKPGGTIVLLEVVCFLILALISRYTK</sequence>
<dbReference type="EMBL" id="CP012098">
    <property type="protein sequence ID" value="AQP38784.1"/>
    <property type="molecule type" value="Genomic_DNA"/>
</dbReference>
<keyword evidence="5 7" id="KW-0472">Membrane</keyword>
<feature type="transmembrane region" description="Helical" evidence="7">
    <location>
        <begin position="53"/>
        <end position="76"/>
    </location>
</feature>
<dbReference type="Proteomes" id="UP000095564">
    <property type="component" value="Unassembled WGS sequence"/>
</dbReference>
<evidence type="ECO:0000313" key="10">
    <source>
        <dbReference type="EMBL" id="CUM98545.1"/>
    </source>
</evidence>
<evidence type="ECO:0000256" key="6">
    <source>
        <dbReference type="RuleBase" id="RU003943"/>
    </source>
</evidence>
<dbReference type="GeneID" id="92740441"/>
<comment type="subcellular location">
    <subcellularLocation>
        <location evidence="6">Cell membrane</location>
        <topology evidence="6">Multi-pass membrane protein</topology>
    </subcellularLocation>
    <subcellularLocation>
        <location evidence="1">Membrane</location>
        <topology evidence="1">Multi-pass membrane protein</topology>
    </subcellularLocation>
</comment>
<dbReference type="PANTHER" id="PTHR30477:SF0">
    <property type="entry name" value="METAL TRANSPORT SYSTEM MEMBRANE PROTEIN TM_0125-RELATED"/>
    <property type="match status" value="1"/>
</dbReference>
<dbReference type="PANTHER" id="PTHR30477">
    <property type="entry name" value="ABC-TRANSPORTER METAL-BINDING PROTEIN"/>
    <property type="match status" value="1"/>
</dbReference>
<evidence type="ECO:0000256" key="7">
    <source>
        <dbReference type="SAM" id="Phobius"/>
    </source>
</evidence>
<dbReference type="Pfam" id="PF00950">
    <property type="entry name" value="ABC-3"/>
    <property type="match status" value="1"/>
</dbReference>
<evidence type="ECO:0000313" key="9">
    <source>
        <dbReference type="EMBL" id="CUM74575.1"/>
    </source>
</evidence>
<dbReference type="InterPro" id="IPR001626">
    <property type="entry name" value="ABC_TroCD"/>
</dbReference>
<organism evidence="10 15">
    <name type="scientific">Anaerostipes hadrus</name>
    <dbReference type="NCBI Taxonomy" id="649756"/>
    <lineage>
        <taxon>Bacteria</taxon>
        <taxon>Bacillati</taxon>
        <taxon>Bacillota</taxon>
        <taxon>Clostridia</taxon>
        <taxon>Lachnospirales</taxon>
        <taxon>Lachnospiraceae</taxon>
        <taxon>Anaerostipes</taxon>
    </lineage>
</organism>
<protein>
    <submittedName>
        <fullName evidence="10">High-affinity zinc uptake system membrane protein znuB</fullName>
    </submittedName>
    <submittedName>
        <fullName evidence="8">Metal ABC transporter permease</fullName>
    </submittedName>
</protein>
<proteinExistence type="inferred from homology"/>
<dbReference type="Proteomes" id="UP000188159">
    <property type="component" value="Chromosome"/>
</dbReference>
<dbReference type="Proteomes" id="UP001243496">
    <property type="component" value="Chromosome"/>
</dbReference>
<dbReference type="EMBL" id="CYXT01000013">
    <property type="protein sequence ID" value="CUM98545.1"/>
    <property type="molecule type" value="Genomic_DNA"/>
</dbReference>
<gene>
    <name evidence="10" type="primary">znuB</name>
    <name evidence="8" type="ORF">DO83_03680</name>
    <name evidence="10" type="ORF">ERS852425_01866</name>
    <name evidence="11" type="ORF">ERS852520_03153</name>
    <name evidence="9" type="ORF">ERS852571_00334</name>
    <name evidence="12" type="ORF">RBI15_03510</name>
</gene>
<feature type="transmembrane region" description="Helical" evidence="7">
    <location>
        <begin position="161"/>
        <end position="184"/>
    </location>
</feature>
<reference evidence="8 16" key="2">
    <citation type="journal article" date="2016" name="Sci. Rep.">
        <title>Accelerated dysbiosis of gut microbiota during aggravation of DSS-induced colitis by a butyrate-producing bacterium.</title>
        <authorList>
            <person name="Zhang Q."/>
            <person name="Wu Y."/>
            <person name="Wang J."/>
            <person name="Wu G."/>
            <person name="Long W."/>
            <person name="Xue Z."/>
            <person name="Wang L."/>
            <person name="Zhang X."/>
            <person name="Pang X."/>
            <person name="Zhao Y."/>
            <person name="Zhao L."/>
            <person name="Zhang C."/>
        </authorList>
    </citation>
    <scope>NUCLEOTIDE SEQUENCE [LARGE SCALE GENOMIC DNA]</scope>
    <source>
        <strain evidence="8 16">BPB5</strain>
    </source>
</reference>
<dbReference type="SUPFAM" id="SSF81345">
    <property type="entry name" value="ABC transporter involved in vitamin B12 uptake, BtuC"/>
    <property type="match status" value="1"/>
</dbReference>
<dbReference type="GO" id="GO:0010043">
    <property type="term" value="P:response to zinc ion"/>
    <property type="evidence" value="ECO:0007669"/>
    <property type="project" value="TreeGrafter"/>
</dbReference>
<keyword evidence="4 7" id="KW-1133">Transmembrane helix</keyword>
<evidence type="ECO:0000256" key="5">
    <source>
        <dbReference type="ARBA" id="ARBA00023136"/>
    </source>
</evidence>
<accession>A0A173T980</accession>
<evidence type="ECO:0000256" key="1">
    <source>
        <dbReference type="ARBA" id="ARBA00004141"/>
    </source>
</evidence>
<dbReference type="GO" id="GO:0055085">
    <property type="term" value="P:transmembrane transport"/>
    <property type="evidence" value="ECO:0007669"/>
    <property type="project" value="InterPro"/>
</dbReference>
<evidence type="ECO:0000313" key="12">
    <source>
        <dbReference type="EMBL" id="WMD17187.1"/>
    </source>
</evidence>
<evidence type="ECO:0000256" key="2">
    <source>
        <dbReference type="ARBA" id="ARBA00008034"/>
    </source>
</evidence>
<dbReference type="InterPro" id="IPR037294">
    <property type="entry name" value="ABC_BtuC-like"/>
</dbReference>
<feature type="transmembrane region" description="Helical" evidence="7">
    <location>
        <begin position="217"/>
        <end position="238"/>
    </location>
</feature>
<evidence type="ECO:0000313" key="15">
    <source>
        <dbReference type="Proteomes" id="UP000095598"/>
    </source>
</evidence>
<feature type="transmembrane region" description="Helical" evidence="7">
    <location>
        <begin position="12"/>
        <end position="33"/>
    </location>
</feature>
<evidence type="ECO:0000313" key="14">
    <source>
        <dbReference type="Proteomes" id="UP000095564"/>
    </source>
</evidence>
<evidence type="ECO:0000256" key="4">
    <source>
        <dbReference type="ARBA" id="ARBA00022989"/>
    </source>
</evidence>
<evidence type="ECO:0000313" key="11">
    <source>
        <dbReference type="EMBL" id="CUQ13544.1"/>
    </source>
</evidence>